<gene>
    <name evidence="1" type="ORF">DPMN_093900</name>
</gene>
<evidence type="ECO:0000313" key="1">
    <source>
        <dbReference type="EMBL" id="KAH3851419.1"/>
    </source>
</evidence>
<organism evidence="1 2">
    <name type="scientific">Dreissena polymorpha</name>
    <name type="common">Zebra mussel</name>
    <name type="synonym">Mytilus polymorpha</name>
    <dbReference type="NCBI Taxonomy" id="45954"/>
    <lineage>
        <taxon>Eukaryota</taxon>
        <taxon>Metazoa</taxon>
        <taxon>Spiralia</taxon>
        <taxon>Lophotrochozoa</taxon>
        <taxon>Mollusca</taxon>
        <taxon>Bivalvia</taxon>
        <taxon>Autobranchia</taxon>
        <taxon>Heteroconchia</taxon>
        <taxon>Euheterodonta</taxon>
        <taxon>Imparidentia</taxon>
        <taxon>Neoheterodontei</taxon>
        <taxon>Myida</taxon>
        <taxon>Dreissenoidea</taxon>
        <taxon>Dreissenidae</taxon>
        <taxon>Dreissena</taxon>
    </lineage>
</organism>
<accession>A0A9D4L523</accession>
<sequence>MHNFSVGTEGVRRLLATIDPHKAPRPDADGNCNRNIPSTHACLFCYSTARTRPN</sequence>
<reference evidence="1" key="2">
    <citation type="submission" date="2020-11" db="EMBL/GenBank/DDBJ databases">
        <authorList>
            <person name="McCartney M.A."/>
            <person name="Auch B."/>
            <person name="Kono T."/>
            <person name="Mallez S."/>
            <person name="Becker A."/>
            <person name="Gohl D.M."/>
            <person name="Silverstein K.A.T."/>
            <person name="Koren S."/>
            <person name="Bechman K.B."/>
            <person name="Herman A."/>
            <person name="Abrahante J.E."/>
            <person name="Garbe J."/>
        </authorList>
    </citation>
    <scope>NUCLEOTIDE SEQUENCE</scope>
    <source>
        <strain evidence="1">Duluth1</strain>
        <tissue evidence="1">Whole animal</tissue>
    </source>
</reference>
<evidence type="ECO:0000313" key="2">
    <source>
        <dbReference type="Proteomes" id="UP000828390"/>
    </source>
</evidence>
<dbReference type="Proteomes" id="UP000828390">
    <property type="component" value="Unassembled WGS sequence"/>
</dbReference>
<protein>
    <submittedName>
        <fullName evidence="1">Uncharacterized protein</fullName>
    </submittedName>
</protein>
<proteinExistence type="predicted"/>
<dbReference type="EMBL" id="JAIWYP010000003">
    <property type="protein sequence ID" value="KAH3851419.1"/>
    <property type="molecule type" value="Genomic_DNA"/>
</dbReference>
<keyword evidence="2" id="KW-1185">Reference proteome</keyword>
<name>A0A9D4L523_DREPO</name>
<dbReference type="AlphaFoldDB" id="A0A9D4L523"/>
<reference evidence="1" key="1">
    <citation type="journal article" date="2019" name="bioRxiv">
        <title>The Genome of the Zebra Mussel, Dreissena polymorpha: A Resource for Invasive Species Research.</title>
        <authorList>
            <person name="McCartney M.A."/>
            <person name="Auch B."/>
            <person name="Kono T."/>
            <person name="Mallez S."/>
            <person name="Zhang Y."/>
            <person name="Obille A."/>
            <person name="Becker A."/>
            <person name="Abrahante J.E."/>
            <person name="Garbe J."/>
            <person name="Badalamenti J.P."/>
            <person name="Herman A."/>
            <person name="Mangelson H."/>
            <person name="Liachko I."/>
            <person name="Sullivan S."/>
            <person name="Sone E.D."/>
            <person name="Koren S."/>
            <person name="Silverstein K.A.T."/>
            <person name="Beckman K.B."/>
            <person name="Gohl D.M."/>
        </authorList>
    </citation>
    <scope>NUCLEOTIDE SEQUENCE</scope>
    <source>
        <strain evidence="1">Duluth1</strain>
        <tissue evidence="1">Whole animal</tissue>
    </source>
</reference>
<comment type="caution">
    <text evidence="1">The sequence shown here is derived from an EMBL/GenBank/DDBJ whole genome shotgun (WGS) entry which is preliminary data.</text>
</comment>